<comment type="caution">
    <text evidence="1">The sequence shown here is derived from an EMBL/GenBank/DDBJ whole genome shotgun (WGS) entry which is preliminary data.</text>
</comment>
<dbReference type="AlphaFoldDB" id="A0A8J3LG86"/>
<accession>A0A8J3LG86</accession>
<sequence length="60" mass="6709">MTWTHGSMRSSHRDEISCIWGADFVVVARLRAAAVARLDRACPLSTSAEESTDTTITHFW</sequence>
<evidence type="ECO:0000313" key="2">
    <source>
        <dbReference type="Proteomes" id="UP000660339"/>
    </source>
</evidence>
<dbReference type="EMBL" id="BONJ01000044">
    <property type="protein sequence ID" value="GIG18772.1"/>
    <property type="molecule type" value="Genomic_DNA"/>
</dbReference>
<keyword evidence="2" id="KW-1185">Reference proteome</keyword>
<protein>
    <submittedName>
        <fullName evidence="1">Uncharacterized protein</fullName>
    </submittedName>
</protein>
<gene>
    <name evidence="1" type="ORF">Cme02nite_71040</name>
</gene>
<name>A0A8J3LG86_9ACTN</name>
<evidence type="ECO:0000313" key="1">
    <source>
        <dbReference type="EMBL" id="GIG18772.1"/>
    </source>
</evidence>
<reference evidence="1" key="1">
    <citation type="submission" date="2021-01" db="EMBL/GenBank/DDBJ databases">
        <title>Whole genome shotgun sequence of Catellatospora methionotrophica NBRC 14553.</title>
        <authorList>
            <person name="Komaki H."/>
            <person name="Tamura T."/>
        </authorList>
    </citation>
    <scope>NUCLEOTIDE SEQUENCE</scope>
    <source>
        <strain evidence="1">NBRC 14553</strain>
    </source>
</reference>
<dbReference type="Proteomes" id="UP000660339">
    <property type="component" value="Unassembled WGS sequence"/>
</dbReference>
<organism evidence="1 2">
    <name type="scientific">Catellatospora methionotrophica</name>
    <dbReference type="NCBI Taxonomy" id="121620"/>
    <lineage>
        <taxon>Bacteria</taxon>
        <taxon>Bacillati</taxon>
        <taxon>Actinomycetota</taxon>
        <taxon>Actinomycetes</taxon>
        <taxon>Micromonosporales</taxon>
        <taxon>Micromonosporaceae</taxon>
        <taxon>Catellatospora</taxon>
    </lineage>
</organism>
<proteinExistence type="predicted"/>